<sequence>MDVRVRKLKSAEVSPVMSRSLPTSRTFPSGKTTTCFQQCITTSTESLNSESARSPKLGQYRKIPNMADCDVCRTVIKEVTTLKCVHSTCDKCLEKYKIDTNGCPVCEIDDSLSNSSSERTPDGSYSVEELFMNDSDFEKETEFTDKDLSDLEERVFRMINAKQARLKEEQLRVTTEAEEEIIKIKDHVARLKVQIDAKAEALVHSVQESKRRHCADLKRREMDIARFTKTVQDSLLCARNTLKNATEVGSEKQRTAEENLKNLANIAEQFVDENVHIRFNAKPLTDSAIESVVGKVGVRVFLGQPLCAKLQKTFLFPAAVLSICPISGTQAWIAYQNYIQLCSKSGGRSEPIDIGDDVHDLSLDEGKNVLIACHTGVKIMTQNFLVRTLFTCEQPVQGIACMSDGRIVACVGTSVAIFDKNGKSLKDLSHNCIGDIKLPYKVRINTEGEICVSDYQSSFGDVSIFNSKGVAIAKIRTEGMAPRGVTFNHQGLIYVTDFRADRINVYSTHGHFLQTLFNSCANGMSGPLSVAVDPAGDLWTGDWKRRVRVYSQSVEPASQSACT</sequence>
<dbReference type="Proteomes" id="UP000828390">
    <property type="component" value="Unassembled WGS sequence"/>
</dbReference>
<proteinExistence type="predicted"/>
<dbReference type="AlphaFoldDB" id="A0A9D4QPV7"/>
<evidence type="ECO:0000256" key="3">
    <source>
        <dbReference type="ARBA" id="ARBA00022833"/>
    </source>
</evidence>
<dbReference type="Pfam" id="PF00097">
    <property type="entry name" value="zf-C3HC4"/>
    <property type="match status" value="1"/>
</dbReference>
<dbReference type="EMBL" id="JAIWYP010000004">
    <property type="protein sequence ID" value="KAH3839146.1"/>
    <property type="molecule type" value="Genomic_DNA"/>
</dbReference>
<keyword evidence="1" id="KW-0479">Metal-binding</keyword>
<feature type="domain" description="RING-type" evidence="5">
    <location>
        <begin position="69"/>
        <end position="107"/>
    </location>
</feature>
<keyword evidence="7" id="KW-1185">Reference proteome</keyword>
<dbReference type="InterPro" id="IPR018957">
    <property type="entry name" value="Znf_C3HC4_RING-type"/>
</dbReference>
<accession>A0A9D4QPV7</accession>
<name>A0A9D4QPV7_DREPO</name>
<reference evidence="6" key="1">
    <citation type="journal article" date="2019" name="bioRxiv">
        <title>The Genome of the Zebra Mussel, Dreissena polymorpha: A Resource for Invasive Species Research.</title>
        <authorList>
            <person name="McCartney M.A."/>
            <person name="Auch B."/>
            <person name="Kono T."/>
            <person name="Mallez S."/>
            <person name="Zhang Y."/>
            <person name="Obille A."/>
            <person name="Becker A."/>
            <person name="Abrahante J.E."/>
            <person name="Garbe J."/>
            <person name="Badalamenti J.P."/>
            <person name="Herman A."/>
            <person name="Mangelson H."/>
            <person name="Liachko I."/>
            <person name="Sullivan S."/>
            <person name="Sone E.D."/>
            <person name="Koren S."/>
            <person name="Silverstein K.A.T."/>
            <person name="Beckman K.B."/>
            <person name="Gohl D.M."/>
        </authorList>
    </citation>
    <scope>NUCLEOTIDE SEQUENCE</scope>
    <source>
        <strain evidence="6">Duluth1</strain>
        <tissue evidence="6">Whole animal</tissue>
    </source>
</reference>
<dbReference type="GO" id="GO:0000209">
    <property type="term" value="P:protein polyubiquitination"/>
    <property type="evidence" value="ECO:0007669"/>
    <property type="project" value="TreeGrafter"/>
</dbReference>
<gene>
    <name evidence="6" type="ORF">DPMN_112570</name>
</gene>
<dbReference type="Gene3D" id="3.30.40.10">
    <property type="entry name" value="Zinc/RING finger domain, C3HC4 (zinc finger)"/>
    <property type="match status" value="1"/>
</dbReference>
<dbReference type="Gene3D" id="2.120.10.30">
    <property type="entry name" value="TolB, C-terminal domain"/>
    <property type="match status" value="1"/>
</dbReference>
<dbReference type="PANTHER" id="PTHR24104">
    <property type="entry name" value="E3 UBIQUITIN-PROTEIN LIGASE NHLRC1-RELATED"/>
    <property type="match status" value="1"/>
</dbReference>
<dbReference type="GO" id="GO:0008270">
    <property type="term" value="F:zinc ion binding"/>
    <property type="evidence" value="ECO:0007669"/>
    <property type="project" value="UniProtKB-KW"/>
</dbReference>
<dbReference type="PANTHER" id="PTHR24104:SF25">
    <property type="entry name" value="PROTEIN LIN-41"/>
    <property type="match status" value="1"/>
</dbReference>
<dbReference type="SUPFAM" id="SSF57850">
    <property type="entry name" value="RING/U-box"/>
    <property type="match status" value="1"/>
</dbReference>
<dbReference type="OrthoDB" id="6071540at2759"/>
<organism evidence="6 7">
    <name type="scientific">Dreissena polymorpha</name>
    <name type="common">Zebra mussel</name>
    <name type="synonym">Mytilus polymorpha</name>
    <dbReference type="NCBI Taxonomy" id="45954"/>
    <lineage>
        <taxon>Eukaryota</taxon>
        <taxon>Metazoa</taxon>
        <taxon>Spiralia</taxon>
        <taxon>Lophotrochozoa</taxon>
        <taxon>Mollusca</taxon>
        <taxon>Bivalvia</taxon>
        <taxon>Autobranchia</taxon>
        <taxon>Heteroconchia</taxon>
        <taxon>Euheterodonta</taxon>
        <taxon>Imparidentia</taxon>
        <taxon>Neoheterodontei</taxon>
        <taxon>Myida</taxon>
        <taxon>Dreissenoidea</taxon>
        <taxon>Dreissenidae</taxon>
        <taxon>Dreissena</taxon>
    </lineage>
</organism>
<evidence type="ECO:0000313" key="7">
    <source>
        <dbReference type="Proteomes" id="UP000828390"/>
    </source>
</evidence>
<dbReference type="GO" id="GO:0043161">
    <property type="term" value="P:proteasome-mediated ubiquitin-dependent protein catabolic process"/>
    <property type="evidence" value="ECO:0007669"/>
    <property type="project" value="TreeGrafter"/>
</dbReference>
<evidence type="ECO:0000259" key="5">
    <source>
        <dbReference type="PROSITE" id="PS50089"/>
    </source>
</evidence>
<evidence type="ECO:0000256" key="4">
    <source>
        <dbReference type="PROSITE-ProRule" id="PRU00175"/>
    </source>
</evidence>
<protein>
    <recommendedName>
        <fullName evidence="5">RING-type domain-containing protein</fullName>
    </recommendedName>
</protein>
<dbReference type="PROSITE" id="PS50089">
    <property type="entry name" value="ZF_RING_2"/>
    <property type="match status" value="1"/>
</dbReference>
<evidence type="ECO:0000256" key="2">
    <source>
        <dbReference type="ARBA" id="ARBA00022771"/>
    </source>
</evidence>
<evidence type="ECO:0000256" key="1">
    <source>
        <dbReference type="ARBA" id="ARBA00022723"/>
    </source>
</evidence>
<dbReference type="CDD" id="cd16449">
    <property type="entry name" value="RING-HC"/>
    <property type="match status" value="1"/>
</dbReference>
<dbReference type="SUPFAM" id="SSF63829">
    <property type="entry name" value="Calcium-dependent phosphotriesterase"/>
    <property type="match status" value="1"/>
</dbReference>
<evidence type="ECO:0000313" key="6">
    <source>
        <dbReference type="EMBL" id="KAH3839146.1"/>
    </source>
</evidence>
<reference evidence="6" key="2">
    <citation type="submission" date="2020-11" db="EMBL/GenBank/DDBJ databases">
        <authorList>
            <person name="McCartney M.A."/>
            <person name="Auch B."/>
            <person name="Kono T."/>
            <person name="Mallez S."/>
            <person name="Becker A."/>
            <person name="Gohl D.M."/>
            <person name="Silverstein K.A.T."/>
            <person name="Koren S."/>
            <person name="Bechman K.B."/>
            <person name="Herman A."/>
            <person name="Abrahante J.E."/>
            <person name="Garbe J."/>
        </authorList>
    </citation>
    <scope>NUCLEOTIDE SEQUENCE</scope>
    <source>
        <strain evidence="6">Duluth1</strain>
        <tissue evidence="6">Whole animal</tissue>
    </source>
</reference>
<dbReference type="InterPro" id="IPR013083">
    <property type="entry name" value="Znf_RING/FYVE/PHD"/>
</dbReference>
<dbReference type="InterPro" id="IPR001841">
    <property type="entry name" value="Znf_RING"/>
</dbReference>
<comment type="caution">
    <text evidence="6">The sequence shown here is derived from an EMBL/GenBank/DDBJ whole genome shotgun (WGS) entry which is preliminary data.</text>
</comment>
<keyword evidence="3" id="KW-0862">Zinc</keyword>
<dbReference type="InterPro" id="IPR011042">
    <property type="entry name" value="6-blade_b-propeller_TolB-like"/>
</dbReference>
<dbReference type="InterPro" id="IPR050952">
    <property type="entry name" value="TRIM-NHL_E3_ligases"/>
</dbReference>
<keyword evidence="2 4" id="KW-0863">Zinc-finger</keyword>
<dbReference type="GO" id="GO:0061630">
    <property type="term" value="F:ubiquitin protein ligase activity"/>
    <property type="evidence" value="ECO:0007669"/>
    <property type="project" value="TreeGrafter"/>
</dbReference>
<dbReference type="Gene3D" id="2.40.10.500">
    <property type="match status" value="1"/>
</dbReference>